<feature type="domain" description="Tetrapyrrole biosynthesis uroporphyrinogen III synthase" evidence="10">
    <location>
        <begin position="20"/>
        <end position="231"/>
    </location>
</feature>
<evidence type="ECO:0000313" key="12">
    <source>
        <dbReference type="EMBL" id="NYS95630.1"/>
    </source>
</evidence>
<dbReference type="Proteomes" id="UP000461595">
    <property type="component" value="Unassembled WGS sequence"/>
</dbReference>
<dbReference type="EMBL" id="WSRS01000001">
    <property type="protein sequence ID" value="MVX58084.1"/>
    <property type="molecule type" value="Genomic_DNA"/>
</dbReference>
<accession>A0A7Z0S5D8</accession>
<dbReference type="GO" id="GO:0006780">
    <property type="term" value="P:uroporphyrinogen III biosynthetic process"/>
    <property type="evidence" value="ECO:0007669"/>
    <property type="project" value="UniProtKB-UniRule"/>
</dbReference>
<evidence type="ECO:0000259" key="10">
    <source>
        <dbReference type="Pfam" id="PF02602"/>
    </source>
</evidence>
<reference evidence="11 13" key="1">
    <citation type="submission" date="2019-12" db="EMBL/GenBank/DDBJ databases">
        <title>Microbes associate with the intestines of laboratory mice.</title>
        <authorList>
            <person name="Navarre W."/>
            <person name="Wong E."/>
        </authorList>
    </citation>
    <scope>NUCLEOTIDE SEQUENCE [LARGE SCALE GENOMIC DNA]</scope>
    <source>
        <strain evidence="11 13">NM51_B2-22</strain>
    </source>
</reference>
<dbReference type="EC" id="4.2.1.75" evidence="3 9"/>
<dbReference type="UniPathway" id="UPA00251">
    <property type="reaction ID" value="UER00320"/>
</dbReference>
<dbReference type="Proteomes" id="UP000589521">
    <property type="component" value="Unassembled WGS sequence"/>
</dbReference>
<comment type="function">
    <text evidence="6 9">Catalyzes cyclization of the linear tetrapyrrole, hydroxymethylbilane, to the macrocyclic uroporphyrinogen III.</text>
</comment>
<dbReference type="EMBL" id="JACBXX010000022">
    <property type="protein sequence ID" value="NYS95630.1"/>
    <property type="molecule type" value="Genomic_DNA"/>
</dbReference>
<evidence type="ECO:0000256" key="5">
    <source>
        <dbReference type="ARBA" id="ARBA00023244"/>
    </source>
</evidence>
<evidence type="ECO:0000313" key="13">
    <source>
        <dbReference type="Proteomes" id="UP000461595"/>
    </source>
</evidence>
<dbReference type="OrthoDB" id="9815856at2"/>
<dbReference type="AlphaFoldDB" id="A0A7Z0S5D8"/>
<dbReference type="Pfam" id="PF02602">
    <property type="entry name" value="HEM4"/>
    <property type="match status" value="1"/>
</dbReference>
<evidence type="ECO:0000256" key="2">
    <source>
        <dbReference type="ARBA" id="ARBA00008133"/>
    </source>
</evidence>
<dbReference type="Gene3D" id="3.40.50.10090">
    <property type="match status" value="2"/>
</dbReference>
<evidence type="ECO:0000256" key="1">
    <source>
        <dbReference type="ARBA" id="ARBA00004772"/>
    </source>
</evidence>
<organism evidence="12 14">
    <name type="scientific">Streptococcus danieliae</name>
    <dbReference type="NCBI Taxonomy" id="747656"/>
    <lineage>
        <taxon>Bacteria</taxon>
        <taxon>Bacillati</taxon>
        <taxon>Bacillota</taxon>
        <taxon>Bacilli</taxon>
        <taxon>Lactobacillales</taxon>
        <taxon>Streptococcaceae</taxon>
        <taxon>Streptococcus</taxon>
    </lineage>
</organism>
<dbReference type="RefSeq" id="WP_160331917.1">
    <property type="nucleotide sequence ID" value="NZ_CATKDJ010000101.1"/>
</dbReference>
<comment type="pathway">
    <text evidence="1 9">Porphyrin-containing compound metabolism; protoporphyrin-IX biosynthesis; coproporphyrinogen-III from 5-aminolevulinate: step 3/4.</text>
</comment>
<evidence type="ECO:0000256" key="4">
    <source>
        <dbReference type="ARBA" id="ARBA00023239"/>
    </source>
</evidence>
<reference evidence="12 14" key="2">
    <citation type="submission" date="2020-07" db="EMBL/GenBank/DDBJ databases">
        <title>MOT database genomes.</title>
        <authorList>
            <person name="Joseph S."/>
            <person name="Aduse-Opoku J."/>
            <person name="Hashim A."/>
            <person name="Wade W."/>
            <person name="Curtis M."/>
        </authorList>
    </citation>
    <scope>NUCLEOTIDE SEQUENCE [LARGE SCALE GENOMIC DNA]</scope>
    <source>
        <strain evidence="12 14">STR</strain>
    </source>
</reference>
<keyword evidence="4 9" id="KW-0456">Lyase</keyword>
<evidence type="ECO:0000313" key="11">
    <source>
        <dbReference type="EMBL" id="MVX58084.1"/>
    </source>
</evidence>
<dbReference type="InterPro" id="IPR003754">
    <property type="entry name" value="4pyrrol_synth_uPrphyn_synth"/>
</dbReference>
<keyword evidence="5 9" id="KW-0627">Porphyrin biosynthesis</keyword>
<evidence type="ECO:0000256" key="9">
    <source>
        <dbReference type="RuleBase" id="RU366031"/>
    </source>
</evidence>
<name>A0A7Z0S5D8_9STRE</name>
<dbReference type="GO" id="GO:0004852">
    <property type="term" value="F:uroporphyrinogen-III synthase activity"/>
    <property type="evidence" value="ECO:0007669"/>
    <property type="project" value="UniProtKB-UniRule"/>
</dbReference>
<evidence type="ECO:0000313" key="14">
    <source>
        <dbReference type="Proteomes" id="UP000589521"/>
    </source>
</evidence>
<evidence type="ECO:0000256" key="6">
    <source>
        <dbReference type="ARBA" id="ARBA00037589"/>
    </source>
</evidence>
<comment type="caution">
    <text evidence="12">The sequence shown here is derived from an EMBL/GenBank/DDBJ whole genome shotgun (WGS) entry which is preliminary data.</text>
</comment>
<comment type="similarity">
    <text evidence="2 9">Belongs to the uroporphyrinogen-III synthase family.</text>
</comment>
<evidence type="ECO:0000256" key="8">
    <source>
        <dbReference type="ARBA" id="ARBA00048617"/>
    </source>
</evidence>
<sequence length="243" mass="27009">MLKILITREQRPSESLCRDYQALGYELLHVPLLEFHSLPLPGSLLSGQDKDKAEWLLLTSAVTVSFLNTLPYFPNKIAVIGSQTAQAARKAGLRIHFQSSQPYGKAFIKEWLETYPVPQTILFPQSNLAKGSLGRELEAAGHHVFTWSLYETRPHQAGQRTLANLLASDIEESILTFASPSAWSAFLASGAVLEPERHRIAAIGQTTADAIRKAGYRISYLPDYPSLEKMLATIVQEQEGNYV</sequence>
<proteinExistence type="inferred from homology"/>
<gene>
    <name evidence="11" type="ORF">E5983_00135</name>
    <name evidence="12" type="ORF">HZY94_00155</name>
</gene>
<dbReference type="SUPFAM" id="SSF69618">
    <property type="entry name" value="HemD-like"/>
    <property type="match status" value="1"/>
</dbReference>
<protein>
    <recommendedName>
        <fullName evidence="7 9">Uroporphyrinogen-III synthase</fullName>
        <ecNumber evidence="3 9">4.2.1.75</ecNumber>
    </recommendedName>
</protein>
<dbReference type="PANTHER" id="PTHR38042">
    <property type="entry name" value="UROPORPHYRINOGEN-III SYNTHASE, CHLOROPLASTIC"/>
    <property type="match status" value="1"/>
</dbReference>
<dbReference type="InterPro" id="IPR039793">
    <property type="entry name" value="UROS/Hem4"/>
</dbReference>
<dbReference type="InterPro" id="IPR036108">
    <property type="entry name" value="4pyrrol_syn_uPrphyn_synt_sf"/>
</dbReference>
<dbReference type="CDD" id="cd06578">
    <property type="entry name" value="HemD"/>
    <property type="match status" value="1"/>
</dbReference>
<dbReference type="GO" id="GO:0006782">
    <property type="term" value="P:protoporphyrinogen IX biosynthetic process"/>
    <property type="evidence" value="ECO:0007669"/>
    <property type="project" value="UniProtKB-UniRule"/>
</dbReference>
<evidence type="ECO:0000256" key="3">
    <source>
        <dbReference type="ARBA" id="ARBA00013109"/>
    </source>
</evidence>
<evidence type="ECO:0000256" key="7">
    <source>
        <dbReference type="ARBA" id="ARBA00040167"/>
    </source>
</evidence>
<dbReference type="PANTHER" id="PTHR38042:SF1">
    <property type="entry name" value="UROPORPHYRINOGEN-III SYNTHASE, CHLOROPLASTIC"/>
    <property type="match status" value="1"/>
</dbReference>
<comment type="catalytic activity">
    <reaction evidence="8 9">
        <text>hydroxymethylbilane = uroporphyrinogen III + H2O</text>
        <dbReference type="Rhea" id="RHEA:18965"/>
        <dbReference type="ChEBI" id="CHEBI:15377"/>
        <dbReference type="ChEBI" id="CHEBI:57308"/>
        <dbReference type="ChEBI" id="CHEBI:57845"/>
        <dbReference type="EC" id="4.2.1.75"/>
    </reaction>
</comment>